<reference evidence="2 3" key="1">
    <citation type="submission" date="2018-10" db="EMBL/GenBank/DDBJ databases">
        <title>A high-quality apple genome assembly.</title>
        <authorList>
            <person name="Hu J."/>
        </authorList>
    </citation>
    <scope>NUCLEOTIDE SEQUENCE [LARGE SCALE GENOMIC DNA]</scope>
    <source>
        <strain evidence="3">cv. HFTH1</strain>
        <tissue evidence="2">Young leaf</tissue>
    </source>
</reference>
<sequence>MPYHRSVDQPKSCSKAPWSLAWYEVGKVAAAGLGGVAPVAATVRSPCTTDLPRPHSCSITTSLEQCDGGETGWDGTEWDGTGRNREGAKMPSNGNREEEEGDEEVIILCSTDMEEGVPGVRRNENSPKIRPVEQRVPPVLGALNVGRNTSSHSILSSPTYQTVPEVSALVGY</sequence>
<dbReference type="Proteomes" id="UP000290289">
    <property type="component" value="Chromosome 5"/>
</dbReference>
<evidence type="ECO:0000313" key="2">
    <source>
        <dbReference type="EMBL" id="RXH97776.1"/>
    </source>
</evidence>
<evidence type="ECO:0000256" key="1">
    <source>
        <dbReference type="SAM" id="MobiDB-lite"/>
    </source>
</evidence>
<gene>
    <name evidence="2" type="ORF">DVH24_010101</name>
</gene>
<name>A0A498JRV7_MALDO</name>
<dbReference type="EMBL" id="RDQH01000331">
    <property type="protein sequence ID" value="RXH97776.1"/>
    <property type="molecule type" value="Genomic_DNA"/>
</dbReference>
<comment type="caution">
    <text evidence="2">The sequence shown here is derived from an EMBL/GenBank/DDBJ whole genome shotgun (WGS) entry which is preliminary data.</text>
</comment>
<proteinExistence type="predicted"/>
<protein>
    <submittedName>
        <fullName evidence="2">Uncharacterized protein</fullName>
    </submittedName>
</protein>
<keyword evidence="3" id="KW-1185">Reference proteome</keyword>
<dbReference type="AlphaFoldDB" id="A0A498JRV7"/>
<accession>A0A498JRV7</accession>
<evidence type="ECO:0000313" key="3">
    <source>
        <dbReference type="Proteomes" id="UP000290289"/>
    </source>
</evidence>
<organism evidence="2 3">
    <name type="scientific">Malus domestica</name>
    <name type="common">Apple</name>
    <name type="synonym">Pyrus malus</name>
    <dbReference type="NCBI Taxonomy" id="3750"/>
    <lineage>
        <taxon>Eukaryota</taxon>
        <taxon>Viridiplantae</taxon>
        <taxon>Streptophyta</taxon>
        <taxon>Embryophyta</taxon>
        <taxon>Tracheophyta</taxon>
        <taxon>Spermatophyta</taxon>
        <taxon>Magnoliopsida</taxon>
        <taxon>eudicotyledons</taxon>
        <taxon>Gunneridae</taxon>
        <taxon>Pentapetalae</taxon>
        <taxon>rosids</taxon>
        <taxon>fabids</taxon>
        <taxon>Rosales</taxon>
        <taxon>Rosaceae</taxon>
        <taxon>Amygdaloideae</taxon>
        <taxon>Maleae</taxon>
        <taxon>Malus</taxon>
    </lineage>
</organism>
<feature type="region of interest" description="Disordered" evidence="1">
    <location>
        <begin position="68"/>
        <end position="101"/>
    </location>
</feature>